<dbReference type="EMBL" id="JARWAF010000020">
    <property type="protein sequence ID" value="MDJ1645183.1"/>
    <property type="molecule type" value="Genomic_DNA"/>
</dbReference>
<evidence type="ECO:0000313" key="1">
    <source>
        <dbReference type="EMBL" id="MDJ1645183.1"/>
    </source>
</evidence>
<gene>
    <name evidence="1" type="ORF">P5W92_32950</name>
</gene>
<dbReference type="Proteomes" id="UP001237194">
    <property type="component" value="Unassembled WGS sequence"/>
</dbReference>
<proteinExistence type="predicted"/>
<protein>
    <recommendedName>
        <fullName evidence="3">Immunity protein 50</fullName>
    </recommendedName>
</protein>
<comment type="caution">
    <text evidence="1">The sequence shown here is derived from an EMBL/GenBank/DDBJ whole genome shotgun (WGS) entry which is preliminary data.</text>
</comment>
<sequence>MDTNDAIVLDGFLEEATVPGDLHGSTARFRITVSPTDERTDEMVLPCGVTDPELAHAVLHDLVPGDKLRVTGHFHLPRTPDDPVWLAVSTLAVLETAPLLTDPGAVTTGALERYGPYICWFDADTDAVDVFTETGTWVGTVPAPDEIGDLLEAFEQRQSTSGE</sequence>
<accession>A0ABT7DHX3</accession>
<dbReference type="RefSeq" id="WP_283900985.1">
    <property type="nucleotide sequence ID" value="NZ_JARWAF010000020.1"/>
</dbReference>
<name>A0ABT7DHX3_9ACTN</name>
<evidence type="ECO:0000313" key="2">
    <source>
        <dbReference type="Proteomes" id="UP001237194"/>
    </source>
</evidence>
<organism evidence="1 2">
    <name type="scientific">Streptomyces pakalii</name>
    <dbReference type="NCBI Taxonomy" id="3036494"/>
    <lineage>
        <taxon>Bacteria</taxon>
        <taxon>Bacillati</taxon>
        <taxon>Actinomycetota</taxon>
        <taxon>Actinomycetes</taxon>
        <taxon>Kitasatosporales</taxon>
        <taxon>Streptomycetaceae</taxon>
        <taxon>Streptomyces</taxon>
    </lineage>
</organism>
<evidence type="ECO:0008006" key="3">
    <source>
        <dbReference type="Google" id="ProtNLM"/>
    </source>
</evidence>
<reference evidence="1 2" key="1">
    <citation type="submission" date="2023-04" db="EMBL/GenBank/DDBJ databases">
        <title>A novel species of the genus Streptomyces: Streptomyces pakalii sp. nov. isolated from a Mexican soil jungle.</title>
        <authorList>
            <person name="Chavez-Hernandez M.A."/>
            <person name="Ortiz-Alvarez J."/>
            <person name="Villa-Tanaca L."/>
            <person name="Hernandez-Rodriguez C."/>
        </authorList>
    </citation>
    <scope>NUCLEOTIDE SEQUENCE [LARGE SCALE GENOMIC DNA]</scope>
    <source>
        <strain evidence="1 2">ENCB-J15</strain>
    </source>
</reference>
<keyword evidence="2" id="KW-1185">Reference proteome</keyword>